<evidence type="ECO:0000256" key="3">
    <source>
        <dbReference type="PIRSR" id="PIRSR006241-50"/>
    </source>
</evidence>
<dbReference type="AlphaFoldDB" id="A0A917DRG8"/>
<dbReference type="InterPro" id="IPR013022">
    <property type="entry name" value="Xyl_isomerase-like_TIM-brl"/>
</dbReference>
<dbReference type="Gene3D" id="3.20.20.150">
    <property type="entry name" value="Divalent-metal-dependent TIM barrel enzymes"/>
    <property type="match status" value="1"/>
</dbReference>
<organism evidence="5 6">
    <name type="scientific">Paenibacillus nasutitermitis</name>
    <dbReference type="NCBI Taxonomy" id="1652958"/>
    <lineage>
        <taxon>Bacteria</taxon>
        <taxon>Bacillati</taxon>
        <taxon>Bacillota</taxon>
        <taxon>Bacilli</taxon>
        <taxon>Bacillales</taxon>
        <taxon>Paenibacillaceae</taxon>
        <taxon>Paenibacillus</taxon>
    </lineage>
</organism>
<evidence type="ECO:0000256" key="1">
    <source>
        <dbReference type="ARBA" id="ARBA00023235"/>
    </source>
</evidence>
<evidence type="ECO:0000313" key="5">
    <source>
        <dbReference type="EMBL" id="GGD61679.1"/>
    </source>
</evidence>
<sequence length="270" mass="30329">MKRFAAHLEMNFAASVPFHERWRLTGQFGFTGCEFVWRIHDLADVRALREKHPLQVTCLGGTSGFAVGSGRPVLVWPEDREQLARDVEKAVEYAQAVSCRRLIFVPGNLISGWSLERNRQEAVLSLKYIAPILEQAGITAILEPLNSKVDHKGIYCDTSAEAFRVIEEVGSPNVKVLYDVYHMQIMEGDLVRTISSHYDSIGYYHIAKVSGRTEPIGGEVNFPAVLEAIRSTGYWDYIGLEYKPSISHDHAFTQIKDSFPSYFQGGSEDA</sequence>
<feature type="active site" description="Proton donor/acceptor" evidence="3">
    <location>
        <position position="241"/>
    </location>
</feature>
<dbReference type="GO" id="GO:0046487">
    <property type="term" value="P:glyoxylate metabolic process"/>
    <property type="evidence" value="ECO:0007669"/>
    <property type="project" value="TreeGrafter"/>
</dbReference>
<evidence type="ECO:0000259" key="4">
    <source>
        <dbReference type="Pfam" id="PF01261"/>
    </source>
</evidence>
<dbReference type="GO" id="GO:0008903">
    <property type="term" value="F:hydroxypyruvate isomerase activity"/>
    <property type="evidence" value="ECO:0007669"/>
    <property type="project" value="TreeGrafter"/>
</dbReference>
<dbReference type="Proteomes" id="UP000612456">
    <property type="component" value="Unassembled WGS sequence"/>
</dbReference>
<feature type="active site" description="Proton donor/acceptor" evidence="3">
    <location>
        <position position="143"/>
    </location>
</feature>
<keyword evidence="1 2" id="KW-0413">Isomerase</keyword>
<dbReference type="PIRSF" id="PIRSF006241">
    <property type="entry name" value="HyI"/>
    <property type="match status" value="1"/>
</dbReference>
<dbReference type="EMBL" id="BMHP01000001">
    <property type="protein sequence ID" value="GGD61679.1"/>
    <property type="molecule type" value="Genomic_DNA"/>
</dbReference>
<gene>
    <name evidence="5" type="primary">hyi</name>
    <name evidence="5" type="ORF">GCM10010911_19450</name>
</gene>
<feature type="domain" description="Xylose isomerase-like TIM barrel" evidence="4">
    <location>
        <begin position="27"/>
        <end position="244"/>
    </location>
</feature>
<name>A0A917DRG8_9BACL</name>
<reference evidence="5" key="1">
    <citation type="journal article" date="2014" name="Int. J. Syst. Evol. Microbiol.">
        <title>Complete genome sequence of Corynebacterium casei LMG S-19264T (=DSM 44701T), isolated from a smear-ripened cheese.</title>
        <authorList>
            <consortium name="US DOE Joint Genome Institute (JGI-PGF)"/>
            <person name="Walter F."/>
            <person name="Albersmeier A."/>
            <person name="Kalinowski J."/>
            <person name="Ruckert C."/>
        </authorList>
    </citation>
    <scope>NUCLEOTIDE SEQUENCE</scope>
    <source>
        <strain evidence="5">CGMCC 1.15178</strain>
    </source>
</reference>
<dbReference type="InterPro" id="IPR036237">
    <property type="entry name" value="Xyl_isomerase-like_sf"/>
</dbReference>
<comment type="caution">
    <text evidence="5">The sequence shown here is derived from an EMBL/GenBank/DDBJ whole genome shotgun (WGS) entry which is preliminary data.</text>
</comment>
<dbReference type="InterPro" id="IPR050417">
    <property type="entry name" value="Sugar_Epim/Isomerase"/>
</dbReference>
<evidence type="ECO:0000313" key="6">
    <source>
        <dbReference type="Proteomes" id="UP000612456"/>
    </source>
</evidence>
<evidence type="ECO:0000256" key="2">
    <source>
        <dbReference type="PIRNR" id="PIRNR006241"/>
    </source>
</evidence>
<keyword evidence="6" id="KW-1185">Reference proteome</keyword>
<dbReference type="PANTHER" id="PTHR43489">
    <property type="entry name" value="ISOMERASE"/>
    <property type="match status" value="1"/>
</dbReference>
<dbReference type="PANTHER" id="PTHR43489:SF6">
    <property type="entry name" value="HYDROXYPYRUVATE ISOMERASE-RELATED"/>
    <property type="match status" value="1"/>
</dbReference>
<dbReference type="RefSeq" id="WP_229750172.1">
    <property type="nucleotide sequence ID" value="NZ_BMHP01000001.1"/>
</dbReference>
<dbReference type="Pfam" id="PF01261">
    <property type="entry name" value="AP_endonuc_2"/>
    <property type="match status" value="1"/>
</dbReference>
<dbReference type="SUPFAM" id="SSF51658">
    <property type="entry name" value="Xylose isomerase-like"/>
    <property type="match status" value="1"/>
</dbReference>
<dbReference type="InterPro" id="IPR026040">
    <property type="entry name" value="HyI-like"/>
</dbReference>
<proteinExistence type="inferred from homology"/>
<comment type="similarity">
    <text evidence="2">Belongs to the hyi family.</text>
</comment>
<reference evidence="5" key="2">
    <citation type="submission" date="2020-09" db="EMBL/GenBank/DDBJ databases">
        <authorList>
            <person name="Sun Q."/>
            <person name="Zhou Y."/>
        </authorList>
    </citation>
    <scope>NUCLEOTIDE SEQUENCE</scope>
    <source>
        <strain evidence="5">CGMCC 1.15178</strain>
    </source>
</reference>
<protein>
    <submittedName>
        <fullName evidence="5">Hydroxypyruvate isomerase</fullName>
    </submittedName>
</protein>
<accession>A0A917DRG8</accession>